<dbReference type="InterPro" id="IPR013320">
    <property type="entry name" value="ConA-like_dom_sf"/>
</dbReference>
<dbReference type="Gene3D" id="1.10.390.10">
    <property type="entry name" value="Neutral Protease Domain 2"/>
    <property type="match status" value="1"/>
</dbReference>
<protein>
    <recommendedName>
        <fullName evidence="9">Neutral metalloproteinase</fullName>
        <ecNumber evidence="9">3.4.24.-</ecNumber>
    </recommendedName>
</protein>
<keyword evidence="7 9" id="KW-0482">Metalloprotease</keyword>
<feature type="active site" description="Proton donor" evidence="8">
    <location>
        <position position="394"/>
    </location>
</feature>
<dbReference type="AlphaFoldDB" id="A0A8J3VKK8"/>
<evidence type="ECO:0000256" key="5">
    <source>
        <dbReference type="ARBA" id="ARBA00022801"/>
    </source>
</evidence>
<keyword evidence="12" id="KW-1185">Reference proteome</keyword>
<dbReference type="PANTHER" id="PTHR33794">
    <property type="entry name" value="BACILLOLYSIN"/>
    <property type="match status" value="1"/>
</dbReference>
<dbReference type="GO" id="GO:0006508">
    <property type="term" value="P:proteolysis"/>
    <property type="evidence" value="ECO:0007669"/>
    <property type="project" value="UniProtKB-KW"/>
</dbReference>
<comment type="caution">
    <text evidence="11">The sequence shown here is derived from an EMBL/GenBank/DDBJ whole genome shotgun (WGS) entry which is preliminary data.</text>
</comment>
<dbReference type="GO" id="GO:0046872">
    <property type="term" value="F:metal ion binding"/>
    <property type="evidence" value="ECO:0007669"/>
    <property type="project" value="UniProtKB-UniRule"/>
</dbReference>
<dbReference type="PANTHER" id="PTHR33794:SF1">
    <property type="entry name" value="BACILLOLYSIN"/>
    <property type="match status" value="1"/>
</dbReference>
<dbReference type="Gene3D" id="3.10.170.10">
    <property type="match status" value="1"/>
</dbReference>
<evidence type="ECO:0000256" key="1">
    <source>
        <dbReference type="ARBA" id="ARBA00009388"/>
    </source>
</evidence>
<dbReference type="InterPro" id="IPR011096">
    <property type="entry name" value="FTP_domain"/>
</dbReference>
<keyword evidence="9" id="KW-0964">Secreted</keyword>
<dbReference type="EC" id="3.4.24.-" evidence="9"/>
<dbReference type="InterPro" id="IPR001570">
    <property type="entry name" value="Peptidase_M4_C_domain"/>
</dbReference>
<dbReference type="PRINTS" id="PR00730">
    <property type="entry name" value="THERMOLYSIN"/>
</dbReference>
<keyword evidence="4" id="KW-0732">Signal</keyword>
<feature type="domain" description="MAM" evidence="10">
    <location>
        <begin position="505"/>
        <end position="679"/>
    </location>
</feature>
<evidence type="ECO:0000256" key="6">
    <source>
        <dbReference type="ARBA" id="ARBA00022833"/>
    </source>
</evidence>
<evidence type="ECO:0000256" key="2">
    <source>
        <dbReference type="ARBA" id="ARBA00022670"/>
    </source>
</evidence>
<accession>A0A8J3VKK8</accession>
<gene>
    <name evidence="11" type="ORF">Rhe02_72150</name>
</gene>
<sequence length="679" mass="68819">MIGAVLATPQAVAVPAPAGDISVTAAADAFAASNTAALFKSPDDVMIREAVTTGTHGLNYVSYQRTYRGLQVVGGDAVITTDASGKVLNTTAAQDQVISVGTTPSISAAQAAATARTQLATVQTASTPTLVVLAWGTPRLAWEVKLTGTKANGAESVPSVYVDAMTGKIADSVDLVRDGTGVSFYVGTVNINTSGSGTSWSMQDGTRPGIRCGGQNGTTFTGTDDSWGNGSGTNLETACVDALYAVQREWDMLGAWLGRNGINGSGSGFPIRVGLNDANAFWNGSNTSFGHNSANTQQATSIDVVAHEFGHAIFQTTPGGAGSGNENGGLNEGTGDIFGALTEAYANNVNDPPDFLVGEEVNLVGSGEIRNMFNPSAEGDPNCWSTAIPNTEVHAAAGPINHWFYLLARGSNPAGGPVSPTCNSSTVTGVGIQDAGRIYYNAMLAKTSTWRYANVRLASLNAAVNLFGANSAQCTQTKAAWNAISVPVQAGEPTCGGGGGGTTIYSDTFETATGWATAGGDTATTGAWERGDPAATTSGGVGLQLGTTVSGTNDLVTGAAAGAAAGDFDVDGGTTSIQSPTIALPATGTLTLNYSWYLAHLNNASSADFFRVSVVVGTTPTVVFTQAGSAANRAGAWTAGSVNISSFAGQTIRIRFEAADAATGSLIEAGVDNVTITQS</sequence>
<organism evidence="11 12">
    <name type="scientific">Rhizocola hellebori</name>
    <dbReference type="NCBI Taxonomy" id="1392758"/>
    <lineage>
        <taxon>Bacteria</taxon>
        <taxon>Bacillati</taxon>
        <taxon>Actinomycetota</taxon>
        <taxon>Actinomycetes</taxon>
        <taxon>Micromonosporales</taxon>
        <taxon>Micromonosporaceae</taxon>
        <taxon>Rhizocola</taxon>
    </lineage>
</organism>
<dbReference type="Pfam" id="PF01447">
    <property type="entry name" value="Peptidase_M4"/>
    <property type="match status" value="1"/>
</dbReference>
<feature type="active site" evidence="8">
    <location>
        <position position="308"/>
    </location>
</feature>
<dbReference type="InterPro" id="IPR050728">
    <property type="entry name" value="Zinc_Metalloprotease_M4"/>
</dbReference>
<evidence type="ECO:0000256" key="4">
    <source>
        <dbReference type="ARBA" id="ARBA00022729"/>
    </source>
</evidence>
<dbReference type="GO" id="GO:0016020">
    <property type="term" value="C:membrane"/>
    <property type="evidence" value="ECO:0007669"/>
    <property type="project" value="InterPro"/>
</dbReference>
<dbReference type="SUPFAM" id="SSF55486">
    <property type="entry name" value="Metalloproteases ('zincins'), catalytic domain"/>
    <property type="match status" value="1"/>
</dbReference>
<dbReference type="EMBL" id="BONY01000062">
    <property type="protein sequence ID" value="GIH09148.1"/>
    <property type="molecule type" value="Genomic_DNA"/>
</dbReference>
<evidence type="ECO:0000313" key="11">
    <source>
        <dbReference type="EMBL" id="GIH09148.1"/>
    </source>
</evidence>
<keyword evidence="6 9" id="KW-0862">Zinc</keyword>
<dbReference type="GO" id="GO:0004222">
    <property type="term" value="F:metalloendopeptidase activity"/>
    <property type="evidence" value="ECO:0007669"/>
    <property type="project" value="UniProtKB-UniRule"/>
</dbReference>
<dbReference type="Pfam" id="PF07504">
    <property type="entry name" value="FTP"/>
    <property type="match status" value="1"/>
</dbReference>
<dbReference type="Proteomes" id="UP000612899">
    <property type="component" value="Unassembled WGS sequence"/>
</dbReference>
<dbReference type="Pfam" id="PF02868">
    <property type="entry name" value="Peptidase_M4_C"/>
    <property type="match status" value="1"/>
</dbReference>
<name>A0A8J3VKK8_9ACTN</name>
<comment type="function">
    <text evidence="9">Extracellular zinc metalloprotease.</text>
</comment>
<evidence type="ECO:0000259" key="10">
    <source>
        <dbReference type="PROSITE" id="PS50060"/>
    </source>
</evidence>
<evidence type="ECO:0000256" key="3">
    <source>
        <dbReference type="ARBA" id="ARBA00022723"/>
    </source>
</evidence>
<dbReference type="Gene3D" id="2.60.120.200">
    <property type="match status" value="1"/>
</dbReference>
<keyword evidence="3" id="KW-0479">Metal-binding</keyword>
<reference evidence="11" key="1">
    <citation type="submission" date="2021-01" db="EMBL/GenBank/DDBJ databases">
        <title>Whole genome shotgun sequence of Rhizocola hellebori NBRC 109834.</title>
        <authorList>
            <person name="Komaki H."/>
            <person name="Tamura T."/>
        </authorList>
    </citation>
    <scope>NUCLEOTIDE SEQUENCE</scope>
    <source>
        <strain evidence="11">NBRC 109834</strain>
    </source>
</reference>
<keyword evidence="2 9" id="KW-0645">Protease</keyword>
<dbReference type="InterPro" id="IPR000998">
    <property type="entry name" value="MAM_dom"/>
</dbReference>
<dbReference type="PROSITE" id="PS50060">
    <property type="entry name" value="MAM_2"/>
    <property type="match status" value="1"/>
</dbReference>
<dbReference type="GO" id="GO:0005576">
    <property type="term" value="C:extracellular region"/>
    <property type="evidence" value="ECO:0007669"/>
    <property type="project" value="UniProtKB-SubCell"/>
</dbReference>
<dbReference type="InterPro" id="IPR027268">
    <property type="entry name" value="Peptidase_M4/M1_CTD_sf"/>
</dbReference>
<dbReference type="SUPFAM" id="SSF49899">
    <property type="entry name" value="Concanavalin A-like lectins/glucanases"/>
    <property type="match status" value="1"/>
</dbReference>
<keyword evidence="5 9" id="KW-0378">Hydrolase</keyword>
<evidence type="ECO:0000313" key="12">
    <source>
        <dbReference type="Proteomes" id="UP000612899"/>
    </source>
</evidence>
<comment type="subcellular location">
    <subcellularLocation>
        <location evidence="9">Secreted</location>
    </subcellularLocation>
</comment>
<proteinExistence type="inferred from homology"/>
<evidence type="ECO:0000256" key="9">
    <source>
        <dbReference type="RuleBase" id="RU366073"/>
    </source>
</evidence>
<comment type="cofactor">
    <cofactor evidence="9">
        <name>Zn(2+)</name>
        <dbReference type="ChEBI" id="CHEBI:29105"/>
    </cofactor>
</comment>
<evidence type="ECO:0000256" key="8">
    <source>
        <dbReference type="PIRSR" id="PIRSR623612-1"/>
    </source>
</evidence>
<dbReference type="CDD" id="cd09597">
    <property type="entry name" value="M4_TLP"/>
    <property type="match status" value="1"/>
</dbReference>
<evidence type="ECO:0000256" key="7">
    <source>
        <dbReference type="ARBA" id="ARBA00023049"/>
    </source>
</evidence>
<dbReference type="InterPro" id="IPR013856">
    <property type="entry name" value="Peptidase_M4_domain"/>
</dbReference>
<dbReference type="InterPro" id="IPR023612">
    <property type="entry name" value="Peptidase_M4"/>
</dbReference>
<comment type="similarity">
    <text evidence="1 9">Belongs to the peptidase M4 family.</text>
</comment>